<comment type="caution">
    <text evidence="1">The sequence shown here is derived from an EMBL/GenBank/DDBJ whole genome shotgun (WGS) entry which is preliminary data.</text>
</comment>
<name>A0A645C279_9ZZZZ</name>
<evidence type="ECO:0000313" key="1">
    <source>
        <dbReference type="EMBL" id="MPM71645.1"/>
    </source>
</evidence>
<organism evidence="1">
    <name type="scientific">bioreactor metagenome</name>
    <dbReference type="NCBI Taxonomy" id="1076179"/>
    <lineage>
        <taxon>unclassified sequences</taxon>
        <taxon>metagenomes</taxon>
        <taxon>ecological metagenomes</taxon>
    </lineage>
</organism>
<accession>A0A645C279</accession>
<dbReference type="InterPro" id="IPR009057">
    <property type="entry name" value="Homeodomain-like_sf"/>
</dbReference>
<reference evidence="1" key="1">
    <citation type="submission" date="2019-08" db="EMBL/GenBank/DDBJ databases">
        <authorList>
            <person name="Kucharzyk K."/>
            <person name="Murdoch R.W."/>
            <person name="Higgins S."/>
            <person name="Loffler F."/>
        </authorList>
    </citation>
    <scope>NUCLEOTIDE SEQUENCE</scope>
</reference>
<gene>
    <name evidence="1" type="ORF">SDC9_118613</name>
</gene>
<sequence length="122" mass="14605">MRRKVNRLTDELKLQVVLEYINTDVSQESLKKKYNFGGDNNINRWIRKFGLSKPSEEQIQLHQHMSKEQERSTAERELEERISKLEDDLKHERLRSKALNIMIDIAERELKIDIRKKSGSKR</sequence>
<evidence type="ECO:0008006" key="2">
    <source>
        <dbReference type="Google" id="ProtNLM"/>
    </source>
</evidence>
<protein>
    <recommendedName>
        <fullName evidence="2">Transposase</fullName>
    </recommendedName>
</protein>
<dbReference type="SUPFAM" id="SSF46689">
    <property type="entry name" value="Homeodomain-like"/>
    <property type="match status" value="1"/>
</dbReference>
<proteinExistence type="predicted"/>
<dbReference type="AlphaFoldDB" id="A0A645C279"/>
<dbReference type="EMBL" id="VSSQ01024244">
    <property type="protein sequence ID" value="MPM71645.1"/>
    <property type="molecule type" value="Genomic_DNA"/>
</dbReference>